<dbReference type="PANTHER" id="PTHR46268">
    <property type="entry name" value="STRESS RESPONSE PROTEIN NHAX"/>
    <property type="match status" value="1"/>
</dbReference>
<dbReference type="CDD" id="cd00293">
    <property type="entry name" value="USP-like"/>
    <property type="match status" value="1"/>
</dbReference>
<dbReference type="InterPro" id="IPR006016">
    <property type="entry name" value="UspA"/>
</dbReference>
<accession>A0A4U5JAP8</accession>
<proteinExistence type="inferred from homology"/>
<keyword evidence="4" id="KW-1185">Reference proteome</keyword>
<comment type="caution">
    <text evidence="3">The sequence shown here is derived from an EMBL/GenBank/DDBJ whole genome shotgun (WGS) entry which is preliminary data.</text>
</comment>
<name>A0A4U5JAP8_9EURY</name>
<dbReference type="OrthoDB" id="105697at2157"/>
<evidence type="ECO:0000313" key="4">
    <source>
        <dbReference type="Proteomes" id="UP000308037"/>
    </source>
</evidence>
<gene>
    <name evidence="3" type="ORF">DM868_05085</name>
</gene>
<dbReference type="Proteomes" id="UP000308037">
    <property type="component" value="Unassembled WGS sequence"/>
</dbReference>
<dbReference type="RefSeq" id="WP_137275776.1">
    <property type="nucleotide sequence ID" value="NZ_QKNX01000002.1"/>
</dbReference>
<feature type="domain" description="UspA" evidence="2">
    <location>
        <begin position="1"/>
        <end position="140"/>
    </location>
</feature>
<dbReference type="InterPro" id="IPR006015">
    <property type="entry name" value="Universal_stress_UspA"/>
</dbReference>
<dbReference type="EMBL" id="QKNX01000002">
    <property type="protein sequence ID" value="TKR25874.1"/>
    <property type="molecule type" value="Genomic_DNA"/>
</dbReference>
<sequence length="144" mass="15160">MYDDILVPTDGGEQMGSVIDAAVDIAAQRGATVHALSVIDRGVFLTLDDGLTDAVEEELTANAEGAVRAVTEAAEAAEIEHEAVVRRGRPGEEIVAYADEIGADLIVMGTRGADGHERRMLGSVSQDVITETDCQTLVIPLRTA</sequence>
<dbReference type="InterPro" id="IPR014729">
    <property type="entry name" value="Rossmann-like_a/b/a_fold"/>
</dbReference>
<reference evidence="3 4" key="1">
    <citation type="submission" date="2019-04" db="EMBL/GenBank/DDBJ databases">
        <title>Natronomonas sp. F20-122 a newhaloarchaeon isolated from a saline saltern of Isla Bacuta, Huelva, Spain.</title>
        <authorList>
            <person name="Duran-Viseras A."/>
            <person name="Sanchez-Porro C."/>
            <person name="Ventosa A."/>
        </authorList>
    </citation>
    <scope>NUCLEOTIDE SEQUENCE [LARGE SCALE GENOMIC DNA]</scope>
    <source>
        <strain evidence="3 4">F20-122</strain>
    </source>
</reference>
<evidence type="ECO:0000256" key="1">
    <source>
        <dbReference type="ARBA" id="ARBA00008791"/>
    </source>
</evidence>
<dbReference type="PRINTS" id="PR01438">
    <property type="entry name" value="UNVRSLSTRESS"/>
</dbReference>
<dbReference type="Gene3D" id="3.40.50.620">
    <property type="entry name" value="HUPs"/>
    <property type="match status" value="1"/>
</dbReference>
<organism evidence="3 4">
    <name type="scientific">Natronomonas salsuginis</name>
    <dbReference type="NCBI Taxonomy" id="2217661"/>
    <lineage>
        <taxon>Archaea</taxon>
        <taxon>Methanobacteriati</taxon>
        <taxon>Methanobacteriota</taxon>
        <taxon>Stenosarchaea group</taxon>
        <taxon>Halobacteria</taxon>
        <taxon>Halobacteriales</taxon>
        <taxon>Natronomonadaceae</taxon>
        <taxon>Natronomonas</taxon>
    </lineage>
</organism>
<comment type="similarity">
    <text evidence="1">Belongs to the universal stress protein A family.</text>
</comment>
<dbReference type="AlphaFoldDB" id="A0A4U5JAP8"/>
<dbReference type="SUPFAM" id="SSF52402">
    <property type="entry name" value="Adenine nucleotide alpha hydrolases-like"/>
    <property type="match status" value="1"/>
</dbReference>
<dbReference type="PANTHER" id="PTHR46268:SF6">
    <property type="entry name" value="UNIVERSAL STRESS PROTEIN UP12"/>
    <property type="match status" value="1"/>
</dbReference>
<dbReference type="Pfam" id="PF00582">
    <property type="entry name" value="Usp"/>
    <property type="match status" value="1"/>
</dbReference>
<evidence type="ECO:0000313" key="3">
    <source>
        <dbReference type="EMBL" id="TKR25874.1"/>
    </source>
</evidence>
<protein>
    <submittedName>
        <fullName evidence="3">Universal stress protein</fullName>
    </submittedName>
</protein>
<evidence type="ECO:0000259" key="2">
    <source>
        <dbReference type="Pfam" id="PF00582"/>
    </source>
</evidence>